<evidence type="ECO:0000259" key="1">
    <source>
        <dbReference type="Pfam" id="PF04818"/>
    </source>
</evidence>
<proteinExistence type="predicted"/>
<evidence type="ECO:0000313" key="2">
    <source>
        <dbReference type="Ensembl" id="ENSGALP00010013050.1"/>
    </source>
</evidence>
<dbReference type="GeneTree" id="ENSGT01130000280099"/>
<organism evidence="2 3">
    <name type="scientific">Gallus gallus</name>
    <name type="common">Chicken</name>
    <dbReference type="NCBI Taxonomy" id="9031"/>
    <lineage>
        <taxon>Eukaryota</taxon>
        <taxon>Metazoa</taxon>
        <taxon>Chordata</taxon>
        <taxon>Craniata</taxon>
        <taxon>Vertebrata</taxon>
        <taxon>Euteleostomi</taxon>
        <taxon>Archelosauria</taxon>
        <taxon>Archosauria</taxon>
        <taxon>Dinosauria</taxon>
        <taxon>Saurischia</taxon>
        <taxon>Theropoda</taxon>
        <taxon>Coelurosauria</taxon>
        <taxon>Aves</taxon>
        <taxon>Neognathae</taxon>
        <taxon>Galloanserae</taxon>
        <taxon>Galliformes</taxon>
        <taxon>Phasianidae</taxon>
        <taxon>Phasianinae</taxon>
        <taxon>Gallus</taxon>
    </lineage>
</organism>
<name>A0A8V0Y3Y5_CHICK</name>
<evidence type="ECO:0000313" key="3">
    <source>
        <dbReference type="Proteomes" id="UP000000539"/>
    </source>
</evidence>
<protein>
    <recommendedName>
        <fullName evidence="1">CID domain-containing protein</fullName>
    </recommendedName>
</protein>
<dbReference type="AlphaFoldDB" id="A0A8V0Y3Y5"/>
<dbReference type="Proteomes" id="UP000000539">
    <property type="component" value="Chromosome Z"/>
</dbReference>
<dbReference type="InterPro" id="IPR006569">
    <property type="entry name" value="CID_dom"/>
</dbReference>
<sequence>WSSFCTSNRALEWKLLELSNLQQSMQTLSLWLIHHHKQSAFSVSAWEQELWKVAAETYVSDIQGECK</sequence>
<dbReference type="InterPro" id="IPR008942">
    <property type="entry name" value="ENTH_VHS"/>
</dbReference>
<feature type="domain" description="CID" evidence="1">
    <location>
        <begin position="11"/>
        <end position="54"/>
    </location>
</feature>
<reference evidence="2" key="3">
    <citation type="submission" date="2025-09" db="UniProtKB">
        <authorList>
            <consortium name="Ensembl"/>
        </authorList>
    </citation>
    <scope>IDENTIFICATION</scope>
    <source>
        <strain evidence="2">broiler</strain>
    </source>
</reference>
<keyword evidence="3" id="KW-1185">Reference proteome</keyword>
<dbReference type="Ensembl" id="ENSGALT00010022623.1">
    <property type="protein sequence ID" value="ENSGALP00010013050.1"/>
    <property type="gene ID" value="ENSGALG00010009471.1"/>
</dbReference>
<accession>A0A8V0Y3Y5</accession>
<reference evidence="2" key="1">
    <citation type="submission" date="2020-11" db="EMBL/GenBank/DDBJ databases">
        <title>Gallus gallus (Chicken) genome, bGalGal1, GRCg7b, maternal haplotype autosomes + Z &amp; W.</title>
        <authorList>
            <person name="Warren W."/>
            <person name="Formenti G."/>
            <person name="Fedrigo O."/>
            <person name="Haase B."/>
            <person name="Mountcastle J."/>
            <person name="Balacco J."/>
            <person name="Tracey A."/>
            <person name="Schneider V."/>
            <person name="Okimoto R."/>
            <person name="Cheng H."/>
            <person name="Hawken R."/>
            <person name="Howe K."/>
            <person name="Jarvis E.D."/>
        </authorList>
    </citation>
    <scope>NUCLEOTIDE SEQUENCE [LARGE SCALE GENOMIC DNA]</scope>
    <source>
        <strain evidence="2">Broiler</strain>
    </source>
</reference>
<dbReference type="Gene3D" id="1.25.40.90">
    <property type="match status" value="1"/>
</dbReference>
<dbReference type="Pfam" id="PF04818">
    <property type="entry name" value="CID"/>
    <property type="match status" value="1"/>
</dbReference>
<reference evidence="2" key="2">
    <citation type="submission" date="2025-08" db="UniProtKB">
        <authorList>
            <consortium name="Ensembl"/>
        </authorList>
    </citation>
    <scope>IDENTIFICATION</scope>
    <source>
        <strain evidence="2">broiler</strain>
    </source>
</reference>